<reference evidence="1" key="2">
    <citation type="submission" date="2020-09" db="EMBL/GenBank/DDBJ databases">
        <authorList>
            <person name="Sun Q."/>
            <person name="Zhou Y."/>
        </authorList>
    </citation>
    <scope>NUCLEOTIDE SEQUENCE</scope>
    <source>
        <strain evidence="1">CGMCC 1.15085</strain>
    </source>
</reference>
<comment type="caution">
    <text evidence="1">The sequence shown here is derived from an EMBL/GenBank/DDBJ whole genome shotgun (WGS) entry which is preliminary data.</text>
</comment>
<organism evidence="1 2">
    <name type="scientific">Flexivirga endophytica</name>
    <dbReference type="NCBI Taxonomy" id="1849103"/>
    <lineage>
        <taxon>Bacteria</taxon>
        <taxon>Bacillati</taxon>
        <taxon>Actinomycetota</taxon>
        <taxon>Actinomycetes</taxon>
        <taxon>Micrococcales</taxon>
        <taxon>Dermacoccaceae</taxon>
        <taxon>Flexivirga</taxon>
    </lineage>
</organism>
<evidence type="ECO:0000313" key="2">
    <source>
        <dbReference type="Proteomes" id="UP000636793"/>
    </source>
</evidence>
<dbReference type="EMBL" id="BMHI01000002">
    <property type="protein sequence ID" value="GGB24374.1"/>
    <property type="molecule type" value="Genomic_DNA"/>
</dbReference>
<dbReference type="AlphaFoldDB" id="A0A916SZG9"/>
<protein>
    <submittedName>
        <fullName evidence="1">Uncharacterized protein</fullName>
    </submittedName>
</protein>
<gene>
    <name evidence="1" type="ORF">GCM10011492_12910</name>
</gene>
<keyword evidence="2" id="KW-1185">Reference proteome</keyword>
<reference evidence="1" key="1">
    <citation type="journal article" date="2014" name="Int. J. Syst. Evol. Microbiol.">
        <title>Complete genome sequence of Corynebacterium casei LMG S-19264T (=DSM 44701T), isolated from a smear-ripened cheese.</title>
        <authorList>
            <consortium name="US DOE Joint Genome Institute (JGI-PGF)"/>
            <person name="Walter F."/>
            <person name="Albersmeier A."/>
            <person name="Kalinowski J."/>
            <person name="Ruckert C."/>
        </authorList>
    </citation>
    <scope>NUCLEOTIDE SEQUENCE</scope>
    <source>
        <strain evidence="1">CGMCC 1.15085</strain>
    </source>
</reference>
<name>A0A916SZG9_9MICO</name>
<sequence>MGLHAAVEMVGGVVGHPFAGAYCDAKFAVEGFMQSVSTVASEDFVVRRQKSDAVRRFVTTPLADLDGSRVWSVTKQWIQPDGETA</sequence>
<accession>A0A916SZG9</accession>
<evidence type="ECO:0000313" key="1">
    <source>
        <dbReference type="EMBL" id="GGB24374.1"/>
    </source>
</evidence>
<dbReference type="Proteomes" id="UP000636793">
    <property type="component" value="Unassembled WGS sequence"/>
</dbReference>
<proteinExistence type="predicted"/>